<dbReference type="Gene3D" id="2.170.130.10">
    <property type="entry name" value="TonB-dependent receptor, plug domain"/>
    <property type="match status" value="1"/>
</dbReference>
<dbReference type="GO" id="GO:0009279">
    <property type="term" value="C:cell outer membrane"/>
    <property type="evidence" value="ECO:0007669"/>
    <property type="project" value="UniProtKB-SubCell"/>
</dbReference>
<keyword evidence="2" id="KW-1134">Transmembrane beta strand</keyword>
<feature type="domain" description="TonB-dependent receptor plug" evidence="3">
    <location>
        <begin position="216"/>
        <end position="320"/>
    </location>
</feature>
<name>A0A0P0LQR4_PHOVU</name>
<keyword evidence="2" id="KW-0472">Membrane</keyword>
<keyword evidence="2" id="KW-0813">Transport</keyword>
<dbReference type="NCBIfam" id="TIGR04057">
    <property type="entry name" value="SusC_RagA_signa"/>
    <property type="match status" value="1"/>
</dbReference>
<organism evidence="4 5">
    <name type="scientific">Phocaeicola vulgatus</name>
    <name type="common">Bacteroides vulgatus</name>
    <dbReference type="NCBI Taxonomy" id="821"/>
    <lineage>
        <taxon>Bacteria</taxon>
        <taxon>Pseudomonadati</taxon>
        <taxon>Bacteroidota</taxon>
        <taxon>Bacteroidia</taxon>
        <taxon>Bacteroidales</taxon>
        <taxon>Bacteroidaceae</taxon>
        <taxon>Phocaeicola</taxon>
    </lineage>
</organism>
<dbReference type="PATRIC" id="fig|821.40.peg.2133"/>
<dbReference type="EMBL" id="CP013020">
    <property type="protein sequence ID" value="ALK84392.1"/>
    <property type="molecule type" value="Genomic_DNA"/>
</dbReference>
<keyword evidence="2" id="KW-0812">Transmembrane</keyword>
<dbReference type="RefSeq" id="WP_229057983.1">
    <property type="nucleotide sequence ID" value="NZ_CAXSNX010000126.1"/>
</dbReference>
<evidence type="ECO:0000259" key="3">
    <source>
        <dbReference type="Pfam" id="PF07715"/>
    </source>
</evidence>
<proteinExistence type="inferred from homology"/>
<reference evidence="4 5" key="2">
    <citation type="journal article" date="2016" name="Genome Biol. Evol.">
        <title>Extensive mobilome-driven genome diversification in mouse gut-associated Bacteroides vulgatus mpk.</title>
        <authorList>
            <person name="Lange A."/>
            <person name="Beier S."/>
            <person name="Steimle A."/>
            <person name="Autenrieth I.B."/>
            <person name="Huson D.H."/>
            <person name="Frick J.S."/>
        </authorList>
    </citation>
    <scope>NUCLEOTIDE SEQUENCE [LARGE SCALE GENOMIC DNA]</scope>
    <source>
        <strain evidence="5">mpk</strain>
    </source>
</reference>
<dbReference type="InterPro" id="IPR039426">
    <property type="entry name" value="TonB-dep_rcpt-like"/>
</dbReference>
<dbReference type="PROSITE" id="PS52016">
    <property type="entry name" value="TONB_DEPENDENT_REC_3"/>
    <property type="match status" value="1"/>
</dbReference>
<protein>
    <submittedName>
        <fullName evidence="4">Outer membrane protein</fullName>
    </submittedName>
</protein>
<dbReference type="InterPro" id="IPR012910">
    <property type="entry name" value="Plug_dom"/>
</dbReference>
<dbReference type="GO" id="GO:0015344">
    <property type="term" value="F:siderophore uptake transmembrane transporter activity"/>
    <property type="evidence" value="ECO:0007669"/>
    <property type="project" value="TreeGrafter"/>
</dbReference>
<dbReference type="Proteomes" id="UP000061587">
    <property type="component" value="Chromosome"/>
</dbReference>
<dbReference type="InterPro" id="IPR037066">
    <property type="entry name" value="Plug_dom_sf"/>
</dbReference>
<comment type="subcellular location">
    <subcellularLocation>
        <location evidence="2">Cell outer membrane</location>
        <topology evidence="2">Multi-pass membrane protein</topology>
    </subcellularLocation>
</comment>
<dbReference type="InterPro" id="IPR008969">
    <property type="entry name" value="CarboxyPept-like_regulatory"/>
</dbReference>
<keyword evidence="1" id="KW-0732">Signal</keyword>
<evidence type="ECO:0000256" key="1">
    <source>
        <dbReference type="ARBA" id="ARBA00022729"/>
    </source>
</evidence>
<sequence length="394" mass="43237">MSAKLSSKNFYGGNLMVKCFVALVIFFCSVGNLFAQTETKVTINVDKVLIRTALERLQKETKVHFVYDEENIDQDKRVSLSYTQAPLKIVLEDFCKQTSLRYEVKRNLILILPGKADRNVNRQSFLMKGVVTDEDGESIIGATVMIGGTSKGTVTDINGQYTLEVQSGDLVSFTFVGMTDKVIKAQVNKKMVNVQLESNATALADVVITGYQTLSKERATGSFDKVDSSVLSSRPTADLSTALQGLVAGMQATEKEDGSIDFLIRGSSSLYADKKPLLVVDGFPIQGDFSSINPNDVESVTVLKDAAAASIWGARSANGVIVVTTKKGKKDKVQVDVQAFVRIGTNPDLEYIMNQADSRTMVDYEMRAFENNWKMAAWEYAPTFSKIQNSLTLA</sequence>
<gene>
    <name evidence="4" type="ORF">BvMPK_1789</name>
</gene>
<dbReference type="Pfam" id="PF07715">
    <property type="entry name" value="Plug"/>
    <property type="match status" value="1"/>
</dbReference>
<dbReference type="SUPFAM" id="SSF56935">
    <property type="entry name" value="Porins"/>
    <property type="match status" value="1"/>
</dbReference>
<reference evidence="5" key="1">
    <citation type="submission" date="2015-10" db="EMBL/GenBank/DDBJ databases">
        <title>Extensive mobilome-driven genome diversification in gut-associated Bacteroides vulgatus mpk.</title>
        <authorList>
            <person name="Beier S."/>
            <person name="Lange A."/>
            <person name="Huson D.H."/>
            <person name="Frick J.-S."/>
            <person name="Autenrieth I.B."/>
        </authorList>
    </citation>
    <scope>NUCLEOTIDE SEQUENCE [LARGE SCALE GENOMIC DNA]</scope>
    <source>
        <strain evidence="5">mpk</strain>
    </source>
</reference>
<evidence type="ECO:0000313" key="5">
    <source>
        <dbReference type="Proteomes" id="UP000061587"/>
    </source>
</evidence>
<dbReference type="PANTHER" id="PTHR30069">
    <property type="entry name" value="TONB-DEPENDENT OUTER MEMBRANE RECEPTOR"/>
    <property type="match status" value="1"/>
</dbReference>
<dbReference type="SUPFAM" id="SSF49464">
    <property type="entry name" value="Carboxypeptidase regulatory domain-like"/>
    <property type="match status" value="1"/>
</dbReference>
<keyword evidence="2" id="KW-0998">Cell outer membrane</keyword>
<evidence type="ECO:0000313" key="4">
    <source>
        <dbReference type="EMBL" id="ALK84392.1"/>
    </source>
</evidence>
<dbReference type="AlphaFoldDB" id="A0A0P0LQR4"/>
<dbReference type="GO" id="GO:0044718">
    <property type="term" value="P:siderophore transmembrane transport"/>
    <property type="evidence" value="ECO:0007669"/>
    <property type="project" value="TreeGrafter"/>
</dbReference>
<evidence type="ECO:0000256" key="2">
    <source>
        <dbReference type="PROSITE-ProRule" id="PRU01360"/>
    </source>
</evidence>
<accession>A0A0P0LQR4</accession>
<comment type="similarity">
    <text evidence="2">Belongs to the TonB-dependent receptor family.</text>
</comment>
<dbReference type="Gene3D" id="2.60.40.1120">
    <property type="entry name" value="Carboxypeptidase-like, regulatory domain"/>
    <property type="match status" value="1"/>
</dbReference>
<dbReference type="InterPro" id="IPR023997">
    <property type="entry name" value="TonB-dep_OMP_SusC/RagA_CS"/>
</dbReference>
<dbReference type="Pfam" id="PF13715">
    <property type="entry name" value="CarbopepD_reg_2"/>
    <property type="match status" value="1"/>
</dbReference>
<dbReference type="PANTHER" id="PTHR30069:SF29">
    <property type="entry name" value="HEMOGLOBIN AND HEMOGLOBIN-HAPTOGLOBIN-BINDING PROTEIN 1-RELATED"/>
    <property type="match status" value="1"/>
</dbReference>